<dbReference type="OrthoDB" id="5774482at2759"/>
<evidence type="ECO:0000313" key="2">
    <source>
        <dbReference type="Proteomes" id="UP000230423"/>
    </source>
</evidence>
<dbReference type="AlphaFoldDB" id="A0A2G9TU69"/>
<sequence>DGTYYVEKRCAEKNDDHTVGCKEVTVQGTTDPKIDRTVIRSKAMHGAECWPTTKYIRSPLRCSGDENAALDGWYYEIRSAMLPYGNALVSLQLLIKCVSPASWYGHVHRGNGDNMRKMDFNIDEPGKRPK</sequence>
<dbReference type="EMBL" id="KZ353585">
    <property type="protein sequence ID" value="PIO61465.1"/>
    <property type="molecule type" value="Genomic_DNA"/>
</dbReference>
<keyword evidence="2" id="KW-1185">Reference proteome</keyword>
<proteinExistence type="predicted"/>
<reference evidence="1 2" key="1">
    <citation type="submission" date="2015-09" db="EMBL/GenBank/DDBJ databases">
        <title>Draft genome of the parasitic nematode Teladorsagia circumcincta isolate WARC Sus (inbred).</title>
        <authorList>
            <person name="Mitreva M."/>
        </authorList>
    </citation>
    <scope>NUCLEOTIDE SEQUENCE [LARGE SCALE GENOMIC DNA]</scope>
    <source>
        <strain evidence="1 2">S</strain>
    </source>
</reference>
<evidence type="ECO:0000313" key="1">
    <source>
        <dbReference type="EMBL" id="PIO61465.1"/>
    </source>
</evidence>
<accession>A0A2G9TU69</accession>
<protein>
    <submittedName>
        <fullName evidence="1">Uncharacterized protein</fullName>
    </submittedName>
</protein>
<feature type="non-terminal residue" evidence="1">
    <location>
        <position position="1"/>
    </location>
</feature>
<gene>
    <name evidence="1" type="ORF">TELCIR_17012</name>
</gene>
<dbReference type="Proteomes" id="UP000230423">
    <property type="component" value="Unassembled WGS sequence"/>
</dbReference>
<organism evidence="1 2">
    <name type="scientific">Teladorsagia circumcincta</name>
    <name type="common">Brown stomach worm</name>
    <name type="synonym">Ostertagia circumcincta</name>
    <dbReference type="NCBI Taxonomy" id="45464"/>
    <lineage>
        <taxon>Eukaryota</taxon>
        <taxon>Metazoa</taxon>
        <taxon>Ecdysozoa</taxon>
        <taxon>Nematoda</taxon>
        <taxon>Chromadorea</taxon>
        <taxon>Rhabditida</taxon>
        <taxon>Rhabditina</taxon>
        <taxon>Rhabditomorpha</taxon>
        <taxon>Strongyloidea</taxon>
        <taxon>Trichostrongylidae</taxon>
        <taxon>Teladorsagia</taxon>
    </lineage>
</organism>
<name>A0A2G9TU69_TELCI</name>